<keyword evidence="9" id="KW-1185">Reference proteome</keyword>
<evidence type="ECO:0000256" key="3">
    <source>
        <dbReference type="ARBA" id="ARBA00022578"/>
    </source>
</evidence>
<comment type="similarity">
    <text evidence="2 6">Belongs to the transposase mutator family.</text>
</comment>
<evidence type="ECO:0000256" key="5">
    <source>
        <dbReference type="ARBA" id="ARBA00023172"/>
    </source>
</evidence>
<comment type="caution">
    <text evidence="8">The sequence shown here is derived from an EMBL/GenBank/DDBJ whole genome shotgun (WGS) entry which is preliminary data.</text>
</comment>
<keyword evidence="5 6" id="KW-0233">DNA recombination</keyword>
<evidence type="ECO:0000256" key="6">
    <source>
        <dbReference type="RuleBase" id="RU365089"/>
    </source>
</evidence>
<feature type="compositionally biased region" description="Basic and acidic residues" evidence="7">
    <location>
        <begin position="328"/>
        <end position="341"/>
    </location>
</feature>
<gene>
    <name evidence="8" type="ORF">MPRG_51910</name>
</gene>
<dbReference type="Pfam" id="PF00872">
    <property type="entry name" value="Transposase_mut"/>
    <property type="match status" value="1"/>
</dbReference>
<dbReference type="PANTHER" id="PTHR33217">
    <property type="entry name" value="TRANSPOSASE FOR INSERTION SEQUENCE ELEMENT IS1081"/>
    <property type="match status" value="1"/>
</dbReference>
<accession>A0ABQ1CBX7</accession>
<feature type="region of interest" description="Disordered" evidence="7">
    <location>
        <begin position="326"/>
        <end position="348"/>
    </location>
</feature>
<keyword evidence="6" id="KW-0814">Transposable element</keyword>
<dbReference type="InterPro" id="IPR001207">
    <property type="entry name" value="Transposase_mutator"/>
</dbReference>
<dbReference type="EMBL" id="BLKX01000001">
    <property type="protein sequence ID" value="GFG81915.1"/>
    <property type="molecule type" value="Genomic_DNA"/>
</dbReference>
<comment type="function">
    <text evidence="1 6">Required for the transposition of the insertion element.</text>
</comment>
<dbReference type="PANTHER" id="PTHR33217:SF9">
    <property type="entry name" value="MUTATOR FAMILY TRANSPOSASE"/>
    <property type="match status" value="1"/>
</dbReference>
<keyword evidence="3 6" id="KW-0815">Transposition</keyword>
<evidence type="ECO:0000256" key="2">
    <source>
        <dbReference type="ARBA" id="ARBA00010961"/>
    </source>
</evidence>
<evidence type="ECO:0000313" key="8">
    <source>
        <dbReference type="EMBL" id="GFG81915.1"/>
    </source>
</evidence>
<evidence type="ECO:0000256" key="7">
    <source>
        <dbReference type="SAM" id="MobiDB-lite"/>
    </source>
</evidence>
<evidence type="ECO:0000256" key="4">
    <source>
        <dbReference type="ARBA" id="ARBA00023125"/>
    </source>
</evidence>
<evidence type="ECO:0000313" key="9">
    <source>
        <dbReference type="Proteomes" id="UP000465240"/>
    </source>
</evidence>
<evidence type="ECO:0000256" key="1">
    <source>
        <dbReference type="ARBA" id="ARBA00002190"/>
    </source>
</evidence>
<keyword evidence="4 6" id="KW-0238">DNA-binding</keyword>
<proteinExistence type="inferred from homology"/>
<reference evidence="8 9" key="1">
    <citation type="journal article" date="2019" name="Emerg. Microbes Infect.">
        <title>Comprehensive subspecies identification of 175 nontuberculous mycobacteria species based on 7547 genomic profiles.</title>
        <authorList>
            <person name="Matsumoto Y."/>
            <person name="Kinjo T."/>
            <person name="Motooka D."/>
            <person name="Nabeya D."/>
            <person name="Jung N."/>
            <person name="Uechi K."/>
            <person name="Horii T."/>
            <person name="Iida T."/>
            <person name="Fujita J."/>
            <person name="Nakamura S."/>
        </authorList>
    </citation>
    <scope>NUCLEOTIDE SEQUENCE [LARGE SCALE GENOMIC DNA]</scope>
    <source>
        <strain evidence="8 9">JCM 18565</strain>
    </source>
</reference>
<protein>
    <recommendedName>
        <fullName evidence="6">Mutator family transposase</fullName>
    </recommendedName>
</protein>
<organism evidence="8 9">
    <name type="scientific">Mycobacterium paragordonae</name>
    <dbReference type="NCBI Taxonomy" id="1389713"/>
    <lineage>
        <taxon>Bacteria</taxon>
        <taxon>Bacillati</taxon>
        <taxon>Actinomycetota</taxon>
        <taxon>Actinomycetes</taxon>
        <taxon>Mycobacteriales</taxon>
        <taxon>Mycobacteriaceae</taxon>
        <taxon>Mycobacterium</taxon>
    </lineage>
</organism>
<name>A0ABQ1CBX7_9MYCO</name>
<dbReference type="Proteomes" id="UP000465240">
    <property type="component" value="Unassembled WGS sequence"/>
</dbReference>
<sequence length="365" mass="39494">MPARVSPTDRVRAKIDELFASDRELPEILEEVARLGAQLLMQAALEAEITEFLGRERYQRSATAADAQPGARNGYRAATVKTTAGPITLERPKLRGTTAAFASRLFGKHVTKTNALESLVIASFVRGLSVRDVEATLADALGDQAAISKSTVSQICQAIKTEYDTWARRPLGDVVLDYLFLDASFFRMHPGSPAEPILAAWGITTAGKPIFVGLAPGVVESTDAWAGFLTDLTERGLGCPLLVVSDGAAGLIAAIEQIFPTALRQRCLIHRVRNVLAKIPAGMQAEIRDGYWACFDTAEATTEAGPNLVELIDARLDVFAARYAPPTRGDEDPAHRPRGPDRLPAVPARTSAPYSAFELHRTHLR</sequence>